<comment type="caution">
    <text evidence="5">The sequence shown here is derived from an EMBL/GenBank/DDBJ whole genome shotgun (WGS) entry which is preliminary data.</text>
</comment>
<evidence type="ECO:0000256" key="1">
    <source>
        <dbReference type="ARBA" id="ARBA00023015"/>
    </source>
</evidence>
<evidence type="ECO:0000256" key="3">
    <source>
        <dbReference type="ARBA" id="ARBA00023163"/>
    </source>
</evidence>
<keyword evidence="6" id="KW-1185">Reference proteome</keyword>
<dbReference type="InterPro" id="IPR011711">
    <property type="entry name" value="GntR_C"/>
</dbReference>
<dbReference type="SMART" id="SM00345">
    <property type="entry name" value="HTH_GNTR"/>
    <property type="match status" value="1"/>
</dbReference>
<name>A0ABX0A1Z1_9BACI</name>
<dbReference type="RefSeq" id="WP_161920260.1">
    <property type="nucleotide sequence ID" value="NZ_JAACYS010000022.1"/>
</dbReference>
<organism evidence="5 6">
    <name type="scientific">Pallidibacillus pasinlerensis</name>
    <dbReference type="NCBI Taxonomy" id="2703818"/>
    <lineage>
        <taxon>Bacteria</taxon>
        <taxon>Bacillati</taxon>
        <taxon>Bacillota</taxon>
        <taxon>Bacilli</taxon>
        <taxon>Bacillales</taxon>
        <taxon>Bacillaceae</taxon>
        <taxon>Pallidibacillus</taxon>
    </lineage>
</organism>
<proteinExistence type="predicted"/>
<keyword evidence="2" id="KW-0238">DNA-binding</keyword>
<dbReference type="PANTHER" id="PTHR43537">
    <property type="entry name" value="TRANSCRIPTIONAL REGULATOR, GNTR FAMILY"/>
    <property type="match status" value="1"/>
</dbReference>
<dbReference type="EMBL" id="JAACYS010000022">
    <property type="protein sequence ID" value="NCU17427.1"/>
    <property type="molecule type" value="Genomic_DNA"/>
</dbReference>
<evidence type="ECO:0000313" key="6">
    <source>
        <dbReference type="Proteomes" id="UP000743899"/>
    </source>
</evidence>
<dbReference type="PROSITE" id="PS50949">
    <property type="entry name" value="HTH_GNTR"/>
    <property type="match status" value="1"/>
</dbReference>
<dbReference type="Gene3D" id="1.20.120.530">
    <property type="entry name" value="GntR ligand-binding domain-like"/>
    <property type="match status" value="1"/>
</dbReference>
<protein>
    <submittedName>
        <fullName evidence="5">GntR family transcriptional regulator</fullName>
    </submittedName>
</protein>
<dbReference type="SUPFAM" id="SSF46785">
    <property type="entry name" value="Winged helix' DNA-binding domain"/>
    <property type="match status" value="1"/>
</dbReference>
<dbReference type="Pfam" id="PF07729">
    <property type="entry name" value="FCD"/>
    <property type="match status" value="1"/>
</dbReference>
<dbReference type="Pfam" id="PF00392">
    <property type="entry name" value="GntR"/>
    <property type="match status" value="1"/>
</dbReference>
<evidence type="ECO:0000313" key="5">
    <source>
        <dbReference type="EMBL" id="NCU17427.1"/>
    </source>
</evidence>
<dbReference type="PANTHER" id="PTHR43537:SF52">
    <property type="entry name" value="FATTY ACID METABOLISM REGULATOR PROTEIN"/>
    <property type="match status" value="1"/>
</dbReference>
<feature type="domain" description="HTH gntR-type" evidence="4">
    <location>
        <begin position="3"/>
        <end position="70"/>
    </location>
</feature>
<accession>A0ABX0A1Z1</accession>
<keyword evidence="1" id="KW-0805">Transcription regulation</keyword>
<dbReference type="InterPro" id="IPR036388">
    <property type="entry name" value="WH-like_DNA-bd_sf"/>
</dbReference>
<sequence>MSKSKVEIVYEKIHEKIIKGHYRPGSKLIIAQLAKEFKMSEIPVREAIQRLAQEGYIILRPYGAPTVNSLTEDEIRQIFEIRSSLESLAGKLAVDHISNAHIKQLEQIVEESIIIYENDDIEGFFTNNRNFHRTIYEQSNNSMLVKLIQDITDLSARYPNYFQVRERMFESIKEHRLIIDALKERNSDLVESLTKDHLLKVTPLLIKLVREFNEQQT</sequence>
<evidence type="ECO:0000256" key="2">
    <source>
        <dbReference type="ARBA" id="ARBA00023125"/>
    </source>
</evidence>
<dbReference type="InterPro" id="IPR036390">
    <property type="entry name" value="WH_DNA-bd_sf"/>
</dbReference>
<dbReference type="Proteomes" id="UP000743899">
    <property type="component" value="Unassembled WGS sequence"/>
</dbReference>
<evidence type="ECO:0000259" key="4">
    <source>
        <dbReference type="PROSITE" id="PS50949"/>
    </source>
</evidence>
<keyword evidence="3" id="KW-0804">Transcription</keyword>
<reference evidence="5 6" key="1">
    <citation type="submission" date="2020-01" db="EMBL/GenBank/DDBJ databases">
        <title>A novel Bacillus sp. from Pasinler.</title>
        <authorList>
            <person name="Adiguzel A."/>
            <person name="Ay H."/>
            <person name="Baltaci M.O."/>
        </authorList>
    </citation>
    <scope>NUCLEOTIDE SEQUENCE [LARGE SCALE GENOMIC DNA]</scope>
    <source>
        <strain evidence="5 6">P1</strain>
    </source>
</reference>
<dbReference type="InterPro" id="IPR008920">
    <property type="entry name" value="TF_FadR/GntR_C"/>
</dbReference>
<dbReference type="Gene3D" id="1.10.10.10">
    <property type="entry name" value="Winged helix-like DNA-binding domain superfamily/Winged helix DNA-binding domain"/>
    <property type="match status" value="1"/>
</dbReference>
<dbReference type="CDD" id="cd07377">
    <property type="entry name" value="WHTH_GntR"/>
    <property type="match status" value="1"/>
</dbReference>
<gene>
    <name evidence="5" type="ORF">GW534_06550</name>
</gene>
<dbReference type="SMART" id="SM00895">
    <property type="entry name" value="FCD"/>
    <property type="match status" value="1"/>
</dbReference>
<dbReference type="SUPFAM" id="SSF48008">
    <property type="entry name" value="GntR ligand-binding domain-like"/>
    <property type="match status" value="1"/>
</dbReference>
<dbReference type="InterPro" id="IPR000524">
    <property type="entry name" value="Tscrpt_reg_HTH_GntR"/>
</dbReference>